<protein>
    <submittedName>
        <fullName evidence="2">Anti-sigma F factor</fullName>
        <ecNumber evidence="2">2.7.11.1</ecNumber>
    </submittedName>
</protein>
<evidence type="ECO:0000259" key="1">
    <source>
        <dbReference type="SMART" id="SM00387"/>
    </source>
</evidence>
<proteinExistence type="predicted"/>
<dbReference type="InterPro" id="IPR003594">
    <property type="entry name" value="HATPase_dom"/>
</dbReference>
<dbReference type="AlphaFoldDB" id="A0A0P8C5Z8"/>
<dbReference type="SUPFAM" id="SSF55874">
    <property type="entry name" value="ATPase domain of HSP90 chaperone/DNA topoisomerase II/histidine kinase"/>
    <property type="match status" value="1"/>
</dbReference>
<organism evidence="2 3">
    <name type="scientific">Candidatus Methanoperedens nitratireducens</name>
    <dbReference type="NCBI Taxonomy" id="1392998"/>
    <lineage>
        <taxon>Archaea</taxon>
        <taxon>Methanobacteriati</taxon>
        <taxon>Methanobacteriota</taxon>
        <taxon>Stenosarchaea group</taxon>
        <taxon>Methanomicrobia</taxon>
        <taxon>Methanosarcinales</taxon>
        <taxon>ANME-2 cluster</taxon>
        <taxon>Candidatus Methanoperedentaceae</taxon>
        <taxon>Candidatus Methanoperedens</taxon>
    </lineage>
</organism>
<dbReference type="Pfam" id="PF13581">
    <property type="entry name" value="HATPase_c_2"/>
    <property type="match status" value="1"/>
</dbReference>
<name>A0A0P8C5Z8_9EURY</name>
<sequence length="137" mass="14705">MADENCIPINSEVDIVTARQKGREMAAKLGFSSTELTLIATAISEIARNIVEYAREGEISLSIGQQGDKRGIVVIGCDNGPGIPNIKLAMQDGYSTGKSLGLGLPGAKRLMDEFEIVSEVGKGTKVTMKKWVQNHAR</sequence>
<dbReference type="InterPro" id="IPR036890">
    <property type="entry name" value="HATPase_C_sf"/>
</dbReference>
<dbReference type="EMBL" id="LKCM01000264">
    <property type="protein sequence ID" value="KPQ42116.1"/>
    <property type="molecule type" value="Genomic_DNA"/>
</dbReference>
<dbReference type="SMART" id="SM00387">
    <property type="entry name" value="HATPase_c"/>
    <property type="match status" value="1"/>
</dbReference>
<comment type="caution">
    <text evidence="2">The sequence shown here is derived from an EMBL/GenBank/DDBJ whole genome shotgun (WGS) entry which is preliminary data.</text>
</comment>
<dbReference type="Gene3D" id="3.30.565.10">
    <property type="entry name" value="Histidine kinase-like ATPase, C-terminal domain"/>
    <property type="match status" value="1"/>
</dbReference>
<dbReference type="EC" id="2.7.11.1" evidence="2"/>
<dbReference type="PATRIC" id="fig|1719120.3.peg.3613"/>
<reference evidence="2 3" key="1">
    <citation type="submission" date="2015-09" db="EMBL/GenBank/DDBJ databases">
        <title>A metagenomics-based metabolic model of nitrate-dependent anaerobic oxidation of methane by Methanoperedens-like archaea.</title>
        <authorList>
            <person name="Arshad A."/>
            <person name="Speth D.R."/>
            <person name="De Graaf R.M."/>
            <person name="Op Den Camp H.J."/>
            <person name="Jetten M.S."/>
            <person name="Welte C.U."/>
        </authorList>
    </citation>
    <scope>NUCLEOTIDE SEQUENCE [LARGE SCALE GENOMIC DNA]</scope>
</reference>
<gene>
    <name evidence="2" type="primary">spoIIAB</name>
    <name evidence="2" type="ORF">MPEBLZ_03325</name>
</gene>
<evidence type="ECO:0000313" key="2">
    <source>
        <dbReference type="EMBL" id="KPQ42116.1"/>
    </source>
</evidence>
<keyword evidence="2" id="KW-0808">Transferase</keyword>
<dbReference type="Proteomes" id="UP000050360">
    <property type="component" value="Unassembled WGS sequence"/>
</dbReference>
<accession>A0A0P8C5Z8</accession>
<dbReference type="CDD" id="cd16934">
    <property type="entry name" value="HATPase_RsbT-like"/>
    <property type="match status" value="1"/>
</dbReference>
<feature type="domain" description="Histidine kinase/HSP90-like ATPase" evidence="1">
    <location>
        <begin position="34"/>
        <end position="134"/>
    </location>
</feature>
<dbReference type="GO" id="GO:0004674">
    <property type="term" value="F:protein serine/threonine kinase activity"/>
    <property type="evidence" value="ECO:0007669"/>
    <property type="project" value="UniProtKB-EC"/>
</dbReference>
<evidence type="ECO:0000313" key="3">
    <source>
        <dbReference type="Proteomes" id="UP000050360"/>
    </source>
</evidence>